<keyword evidence="3" id="KW-1185">Reference proteome</keyword>
<evidence type="ECO:0000313" key="2">
    <source>
        <dbReference type="EMBL" id="EYR65270.1"/>
    </source>
</evidence>
<dbReference type="InterPro" id="IPR052339">
    <property type="entry name" value="Fe-S_Maturation_MIP18"/>
</dbReference>
<feature type="domain" description="MIP18 family-like" evidence="1">
    <location>
        <begin position="19"/>
        <end position="89"/>
    </location>
</feature>
<protein>
    <submittedName>
        <fullName evidence="2">Metal-sulfur cluster biosynthetic enzyme</fullName>
    </submittedName>
</protein>
<dbReference type="PANTHER" id="PTHR42831:SF1">
    <property type="entry name" value="FE-S PROTEIN MATURATION AUXILIARY FACTOR YITW"/>
    <property type="match status" value="1"/>
</dbReference>
<proteinExistence type="predicted"/>
<comment type="caution">
    <text evidence="2">The sequence shown here is derived from an EMBL/GenBank/DDBJ whole genome shotgun (WGS) entry which is preliminary data.</text>
</comment>
<dbReference type="OrthoDB" id="9805360at2"/>
<dbReference type="Pfam" id="PF01883">
    <property type="entry name" value="FeS_assembly_P"/>
    <property type="match status" value="1"/>
</dbReference>
<dbReference type="SUPFAM" id="SSF117916">
    <property type="entry name" value="Fe-S cluster assembly (FSCA) domain-like"/>
    <property type="match status" value="1"/>
</dbReference>
<dbReference type="RefSeq" id="WP_052022170.1">
    <property type="nucleotide sequence ID" value="NZ_AXCW01000001.1"/>
</dbReference>
<reference evidence="2 3" key="1">
    <citation type="submission" date="2014-01" db="EMBL/GenBank/DDBJ databases">
        <title>Actinotalea ferrariae CF5-4.</title>
        <authorList>
            <person name="Chen F."/>
            <person name="Li Y."/>
            <person name="Wang G."/>
        </authorList>
    </citation>
    <scope>NUCLEOTIDE SEQUENCE [LARGE SCALE GENOMIC DNA]</scope>
    <source>
        <strain evidence="2 3">CF5-4</strain>
    </source>
</reference>
<gene>
    <name evidence="2" type="ORF">N866_00395</name>
</gene>
<dbReference type="InterPro" id="IPR002744">
    <property type="entry name" value="MIP18-like"/>
</dbReference>
<name>A0A021VZ11_9CELL</name>
<evidence type="ECO:0000313" key="3">
    <source>
        <dbReference type="Proteomes" id="UP000019753"/>
    </source>
</evidence>
<dbReference type="EMBL" id="AXCW01000001">
    <property type="protein sequence ID" value="EYR65270.1"/>
    <property type="molecule type" value="Genomic_DNA"/>
</dbReference>
<dbReference type="AlphaFoldDB" id="A0A021VZ11"/>
<sequence>MSRELLSVTRLVGPGTEVAQLREELRDVIDPELGVDIVSLGLVYGLELNGRVAAVLITTTTPACPLGEYITDEVRRVLIESGAVDRVEVEITHRPAWTPEMMSAEVKQAFGW</sequence>
<dbReference type="Gene3D" id="3.30.300.130">
    <property type="entry name" value="Fe-S cluster assembly (FSCA)"/>
    <property type="match status" value="1"/>
</dbReference>
<accession>A0A021VZ11</accession>
<dbReference type="PANTHER" id="PTHR42831">
    <property type="entry name" value="FE-S PROTEIN MATURATION AUXILIARY FACTOR YITW"/>
    <property type="match status" value="1"/>
</dbReference>
<dbReference type="InterPro" id="IPR034904">
    <property type="entry name" value="FSCA_dom_sf"/>
</dbReference>
<dbReference type="Proteomes" id="UP000019753">
    <property type="component" value="Unassembled WGS sequence"/>
</dbReference>
<evidence type="ECO:0000259" key="1">
    <source>
        <dbReference type="Pfam" id="PF01883"/>
    </source>
</evidence>
<organism evidence="2 3">
    <name type="scientific">Actinotalea ferrariae CF5-4</name>
    <dbReference type="NCBI Taxonomy" id="948458"/>
    <lineage>
        <taxon>Bacteria</taxon>
        <taxon>Bacillati</taxon>
        <taxon>Actinomycetota</taxon>
        <taxon>Actinomycetes</taxon>
        <taxon>Micrococcales</taxon>
        <taxon>Cellulomonadaceae</taxon>
        <taxon>Actinotalea</taxon>
    </lineage>
</organism>